<dbReference type="EMBL" id="JALDAX010000001">
    <property type="protein sequence ID" value="MCI3238851.1"/>
    <property type="molecule type" value="Genomic_DNA"/>
</dbReference>
<comment type="caution">
    <text evidence="1">The sequence shown here is derived from an EMBL/GenBank/DDBJ whole genome shotgun (WGS) entry which is preliminary data.</text>
</comment>
<name>A0ABS9XBX4_9ACTN</name>
<accession>A0ABS9XBX4</accession>
<evidence type="ECO:0000313" key="1">
    <source>
        <dbReference type="EMBL" id="MCI3238851.1"/>
    </source>
</evidence>
<gene>
    <name evidence="1" type="ORF">MQN93_03830</name>
</gene>
<organism evidence="1 2">
    <name type="scientific">Streptomyces spinosisporus</name>
    <dbReference type="NCBI Taxonomy" id="2927582"/>
    <lineage>
        <taxon>Bacteria</taxon>
        <taxon>Bacillati</taxon>
        <taxon>Actinomycetota</taxon>
        <taxon>Actinomycetes</taxon>
        <taxon>Kitasatosporales</taxon>
        <taxon>Streptomycetaceae</taxon>
        <taxon>Streptomyces</taxon>
    </lineage>
</organism>
<evidence type="ECO:0000313" key="2">
    <source>
        <dbReference type="Proteomes" id="UP001165270"/>
    </source>
</evidence>
<dbReference type="RefSeq" id="WP_242708276.1">
    <property type="nucleotide sequence ID" value="NZ_JALDAX010000001.1"/>
</dbReference>
<sequence length="227" mass="25173">MYRAERRGGTSVCVQETKPADLPEFLAQNSLGAQVVDPPQWCEDANGIILGTRTQICLVTGLTYTTTRTVNGTTTVTGEADMVVISYSYSDTGLPTFAHQLELSMYSGWGDAQNADRRPSFHSICWTRKSPTTTCRATRPPYRLQNMTDLPDTVGKQAQDVLATVPDGHHGQDYGRSVKHGGRGRVCFASMAWSVLRLCTTLNHRNVFERMRSLPCALVTWRSNTPR</sequence>
<dbReference type="Proteomes" id="UP001165270">
    <property type="component" value="Unassembled WGS sequence"/>
</dbReference>
<reference evidence="1" key="1">
    <citation type="submission" date="2022-03" db="EMBL/GenBank/DDBJ databases">
        <title>Streptomyces 7R015 and 7R016 isolated from Barleria lupulina in Thailand.</title>
        <authorList>
            <person name="Kanchanasin P."/>
            <person name="Phongsopitanun W."/>
            <person name="Tanasupawat S."/>
        </authorList>
    </citation>
    <scope>NUCLEOTIDE SEQUENCE</scope>
    <source>
        <strain evidence="1">7R016</strain>
    </source>
</reference>
<proteinExistence type="predicted"/>
<protein>
    <submittedName>
        <fullName evidence="1">Uncharacterized protein</fullName>
    </submittedName>
</protein>
<keyword evidence="2" id="KW-1185">Reference proteome</keyword>